<dbReference type="GeneID" id="28858857"/>
<dbReference type="EMBL" id="LSBJ02000002">
    <property type="protein sequence ID" value="OAQ57697.1"/>
    <property type="molecule type" value="Genomic_DNA"/>
</dbReference>
<protein>
    <submittedName>
        <fullName evidence="2">Uncharacterized protein</fullName>
    </submittedName>
</protein>
<dbReference type="AlphaFoldDB" id="A0A179EWY5"/>
<keyword evidence="1" id="KW-0472">Membrane</keyword>
<dbReference type="RefSeq" id="XP_018135989.1">
    <property type="nucleotide sequence ID" value="XM_018294863.1"/>
</dbReference>
<sequence>MTHRTYITPRAGMDNTASAAVDRKLNIVEPLFILGHISQALTQHIITYVGIASFVAIALAKCATAGFLLKTLHSADRSLQRLAAMESGNLYRYLMRSTEFRLITLALVGIERATDTNLGTDHSLTTYRNIVAVQGVLTVWG</sequence>
<feature type="transmembrane region" description="Helical" evidence="1">
    <location>
        <begin position="45"/>
        <end position="69"/>
    </location>
</feature>
<proteinExistence type="predicted"/>
<evidence type="ECO:0000313" key="2">
    <source>
        <dbReference type="EMBL" id="OAQ57697.1"/>
    </source>
</evidence>
<evidence type="ECO:0000256" key="1">
    <source>
        <dbReference type="SAM" id="Phobius"/>
    </source>
</evidence>
<organism evidence="2 3">
    <name type="scientific">Pochonia chlamydosporia 170</name>
    <dbReference type="NCBI Taxonomy" id="1380566"/>
    <lineage>
        <taxon>Eukaryota</taxon>
        <taxon>Fungi</taxon>
        <taxon>Dikarya</taxon>
        <taxon>Ascomycota</taxon>
        <taxon>Pezizomycotina</taxon>
        <taxon>Sordariomycetes</taxon>
        <taxon>Hypocreomycetidae</taxon>
        <taxon>Hypocreales</taxon>
        <taxon>Clavicipitaceae</taxon>
        <taxon>Pochonia</taxon>
    </lineage>
</organism>
<dbReference type="KEGG" id="pchm:VFPPC_17114"/>
<reference evidence="2 3" key="1">
    <citation type="journal article" date="2016" name="PLoS Pathog.">
        <title>Biosynthesis of antibiotic leucinostatins in bio-control fungus Purpureocillium lilacinum and their inhibition on phytophthora revealed by genome mining.</title>
        <authorList>
            <person name="Wang G."/>
            <person name="Liu Z."/>
            <person name="Lin R."/>
            <person name="Li E."/>
            <person name="Mao Z."/>
            <person name="Ling J."/>
            <person name="Yang Y."/>
            <person name="Yin W.B."/>
            <person name="Xie B."/>
        </authorList>
    </citation>
    <scope>NUCLEOTIDE SEQUENCE [LARGE SCALE GENOMIC DNA]</scope>
    <source>
        <strain evidence="2">170</strain>
    </source>
</reference>
<evidence type="ECO:0000313" key="3">
    <source>
        <dbReference type="Proteomes" id="UP000078397"/>
    </source>
</evidence>
<dbReference type="Proteomes" id="UP000078397">
    <property type="component" value="Unassembled WGS sequence"/>
</dbReference>
<gene>
    <name evidence="2" type="ORF">VFPPC_17114</name>
</gene>
<comment type="caution">
    <text evidence="2">The sequence shown here is derived from an EMBL/GenBank/DDBJ whole genome shotgun (WGS) entry which is preliminary data.</text>
</comment>
<keyword evidence="1" id="KW-0812">Transmembrane</keyword>
<keyword evidence="1" id="KW-1133">Transmembrane helix</keyword>
<name>A0A179EWY5_METCM</name>
<accession>A0A179EWY5</accession>
<keyword evidence="3" id="KW-1185">Reference proteome</keyword>